<evidence type="ECO:0000259" key="8">
    <source>
        <dbReference type="PROSITE" id="PS51085"/>
    </source>
</evidence>
<dbReference type="RefSeq" id="WP_170830469.1">
    <property type="nucleotide sequence ID" value="NZ_FMWG01000004.1"/>
</dbReference>
<dbReference type="InterPro" id="IPR001433">
    <property type="entry name" value="OxRdtase_FAD/NAD-bd"/>
</dbReference>
<dbReference type="GO" id="GO:0051537">
    <property type="term" value="F:2 iron, 2 sulfur cluster binding"/>
    <property type="evidence" value="ECO:0007669"/>
    <property type="project" value="UniProtKB-KW"/>
</dbReference>
<evidence type="ECO:0000256" key="7">
    <source>
        <dbReference type="SAM" id="Phobius"/>
    </source>
</evidence>
<keyword evidence="6" id="KW-0411">Iron-sulfur</keyword>
<name>A0A1G5QKJ3_9RHOB</name>
<keyword evidence="3" id="KW-0479">Metal-binding</keyword>
<keyword evidence="1" id="KW-0285">Flavoprotein</keyword>
<dbReference type="AlphaFoldDB" id="A0A1G5QKJ3"/>
<dbReference type="STRING" id="1156985.SAMN04488118_104272"/>
<dbReference type="InterPro" id="IPR012675">
    <property type="entry name" value="Beta-grasp_dom_sf"/>
</dbReference>
<dbReference type="InterPro" id="IPR006058">
    <property type="entry name" value="2Fe2S_fd_BS"/>
</dbReference>
<accession>A0A1G5QKJ3</accession>
<dbReference type="EMBL" id="FMWG01000004">
    <property type="protein sequence ID" value="SCZ61669.1"/>
    <property type="molecule type" value="Genomic_DNA"/>
</dbReference>
<dbReference type="GO" id="GO:0046872">
    <property type="term" value="F:metal ion binding"/>
    <property type="evidence" value="ECO:0007669"/>
    <property type="project" value="UniProtKB-KW"/>
</dbReference>
<feature type="domain" description="FAD-binding FR-type" evidence="9">
    <location>
        <begin position="2"/>
        <end position="104"/>
    </location>
</feature>
<keyword evidence="7" id="KW-0472">Membrane</keyword>
<dbReference type="PANTHER" id="PTHR47354:SF1">
    <property type="entry name" value="CARNITINE MONOOXYGENASE REDUCTASE SUBUNIT"/>
    <property type="match status" value="1"/>
</dbReference>
<dbReference type="Pfam" id="PF00111">
    <property type="entry name" value="Fer2"/>
    <property type="match status" value="1"/>
</dbReference>
<evidence type="ECO:0000256" key="2">
    <source>
        <dbReference type="ARBA" id="ARBA00022714"/>
    </source>
</evidence>
<gene>
    <name evidence="10" type="ORF">SAMN04488118_104272</name>
</gene>
<dbReference type="Gene3D" id="3.10.20.30">
    <property type="match status" value="1"/>
</dbReference>
<keyword evidence="5" id="KW-0408">Iron</keyword>
<dbReference type="CDD" id="cd00207">
    <property type="entry name" value="fer2"/>
    <property type="match status" value="1"/>
</dbReference>
<dbReference type="InterPro" id="IPR001041">
    <property type="entry name" value="2Fe-2S_ferredoxin-type"/>
</dbReference>
<dbReference type="Gene3D" id="3.40.50.80">
    <property type="entry name" value="Nucleotide-binding domain of ferredoxin-NADP reductase (FNR) module"/>
    <property type="match status" value="1"/>
</dbReference>
<dbReference type="PANTHER" id="PTHR47354">
    <property type="entry name" value="NADH OXIDOREDUCTASE HCR"/>
    <property type="match status" value="1"/>
</dbReference>
<evidence type="ECO:0000259" key="9">
    <source>
        <dbReference type="PROSITE" id="PS51384"/>
    </source>
</evidence>
<dbReference type="SUPFAM" id="SSF52343">
    <property type="entry name" value="Ferredoxin reductase-like, C-terminal NADP-linked domain"/>
    <property type="match status" value="1"/>
</dbReference>
<evidence type="ECO:0000256" key="3">
    <source>
        <dbReference type="ARBA" id="ARBA00022723"/>
    </source>
</evidence>
<dbReference type="InterPro" id="IPR017927">
    <property type="entry name" value="FAD-bd_FR_type"/>
</dbReference>
<dbReference type="SUPFAM" id="SSF54292">
    <property type="entry name" value="2Fe-2S ferredoxin-like"/>
    <property type="match status" value="1"/>
</dbReference>
<dbReference type="InterPro" id="IPR017938">
    <property type="entry name" value="Riboflavin_synthase-like_b-brl"/>
</dbReference>
<keyword evidence="2" id="KW-0001">2Fe-2S</keyword>
<dbReference type="PROSITE" id="PS00197">
    <property type="entry name" value="2FE2S_FER_1"/>
    <property type="match status" value="1"/>
</dbReference>
<evidence type="ECO:0000256" key="6">
    <source>
        <dbReference type="ARBA" id="ARBA00023014"/>
    </source>
</evidence>
<evidence type="ECO:0000256" key="1">
    <source>
        <dbReference type="ARBA" id="ARBA00022630"/>
    </source>
</evidence>
<dbReference type="CDD" id="cd06185">
    <property type="entry name" value="PDR_like"/>
    <property type="match status" value="1"/>
</dbReference>
<feature type="domain" description="2Fe-2S ferredoxin-type" evidence="8">
    <location>
        <begin position="228"/>
        <end position="313"/>
    </location>
</feature>
<reference evidence="10 11" key="1">
    <citation type="submission" date="2016-10" db="EMBL/GenBank/DDBJ databases">
        <authorList>
            <person name="de Groot N.N."/>
        </authorList>
    </citation>
    <scope>NUCLEOTIDE SEQUENCE [LARGE SCALE GENOMIC DNA]</scope>
    <source>
        <strain evidence="10 11">U95</strain>
    </source>
</reference>
<evidence type="ECO:0000313" key="11">
    <source>
        <dbReference type="Proteomes" id="UP000198767"/>
    </source>
</evidence>
<dbReference type="Pfam" id="PF00175">
    <property type="entry name" value="NAD_binding_1"/>
    <property type="match status" value="1"/>
</dbReference>
<proteinExistence type="predicted"/>
<dbReference type="PROSITE" id="PS51085">
    <property type="entry name" value="2FE2S_FER_2"/>
    <property type="match status" value="1"/>
</dbReference>
<keyword evidence="7" id="KW-1133">Transmembrane helix</keyword>
<evidence type="ECO:0000256" key="5">
    <source>
        <dbReference type="ARBA" id="ARBA00023004"/>
    </source>
</evidence>
<keyword evidence="4" id="KW-0560">Oxidoreductase</keyword>
<evidence type="ECO:0000313" key="10">
    <source>
        <dbReference type="EMBL" id="SCZ61669.1"/>
    </source>
</evidence>
<keyword evidence="7" id="KW-0812">Transmembrane</keyword>
<keyword evidence="11" id="KW-1185">Reference proteome</keyword>
<dbReference type="GO" id="GO:0051213">
    <property type="term" value="F:dioxygenase activity"/>
    <property type="evidence" value="ECO:0007669"/>
    <property type="project" value="UniProtKB-KW"/>
</dbReference>
<dbReference type="InterPro" id="IPR039261">
    <property type="entry name" value="FNR_nucleotide-bd"/>
</dbReference>
<evidence type="ECO:0000256" key="4">
    <source>
        <dbReference type="ARBA" id="ARBA00023002"/>
    </source>
</evidence>
<keyword evidence="10" id="KW-0223">Dioxygenase</keyword>
<dbReference type="Gene3D" id="2.40.30.10">
    <property type="entry name" value="Translation factors"/>
    <property type="match status" value="1"/>
</dbReference>
<protein>
    <submittedName>
        <fullName evidence="10">Phthalate 4,5-dioxygenase, reductase subunit</fullName>
    </submittedName>
</protein>
<dbReference type="PROSITE" id="PS51384">
    <property type="entry name" value="FAD_FR"/>
    <property type="match status" value="1"/>
</dbReference>
<dbReference type="Proteomes" id="UP000198767">
    <property type="component" value="Unassembled WGS sequence"/>
</dbReference>
<dbReference type="InterPro" id="IPR036010">
    <property type="entry name" value="2Fe-2S_ferredoxin-like_sf"/>
</dbReference>
<dbReference type="SUPFAM" id="SSF63380">
    <property type="entry name" value="Riboflavin synthase domain-like"/>
    <property type="match status" value="1"/>
</dbReference>
<dbReference type="InterPro" id="IPR050415">
    <property type="entry name" value="MRET"/>
</dbReference>
<sequence>MNETLKLRLEARRDLTSEITEFTFASSGDAPLPPYEPGAHLTLNTPSGNWRSYSLTGVNTSADRYVIAVKREEGGQGGSNSMHADLSIGNLIEARVPKNAFSLETAPRYLLIAGGIGITPILSMFFALRKECKPVQLIYLTRSAEDTAYLDALTAQDAACVIVHHDNGDPEQIIDLWPYLQTPEDCHLYYCGPAGLMQAIYLNSIHWPRSQVHSEDFAGIVAHSGTAHPFRLRRAATDELFDVPADKSILDVLRENGIAYESSCESGTCGTCRMTLTAGEVAHRDIVLSDEERHTAIMPCVSRAAGEEITVEF</sequence>
<feature type="transmembrane region" description="Helical" evidence="7">
    <location>
        <begin position="109"/>
        <end position="128"/>
    </location>
</feature>
<dbReference type="PRINTS" id="PR00409">
    <property type="entry name" value="PHDIOXRDTASE"/>
</dbReference>
<organism evidence="10 11">
    <name type="scientific">Epibacterium ulvae</name>
    <dbReference type="NCBI Taxonomy" id="1156985"/>
    <lineage>
        <taxon>Bacteria</taxon>
        <taxon>Pseudomonadati</taxon>
        <taxon>Pseudomonadota</taxon>
        <taxon>Alphaproteobacteria</taxon>
        <taxon>Rhodobacterales</taxon>
        <taxon>Roseobacteraceae</taxon>
        <taxon>Epibacterium</taxon>
    </lineage>
</organism>